<protein>
    <submittedName>
        <fullName evidence="1">Uncharacterized protein</fullName>
    </submittedName>
</protein>
<sequence length="26" mass="2953">MVAMAARGSIKESRDRGWIPPLQLLR</sequence>
<evidence type="ECO:0000313" key="1">
    <source>
        <dbReference type="EMBL" id="JAE34577.1"/>
    </source>
</evidence>
<reference evidence="1" key="1">
    <citation type="submission" date="2014-09" db="EMBL/GenBank/DDBJ databases">
        <authorList>
            <person name="Magalhaes I.L.F."/>
            <person name="Oliveira U."/>
            <person name="Santos F.R."/>
            <person name="Vidigal T.H.D.A."/>
            <person name="Brescovit A.D."/>
            <person name="Santos A.J."/>
        </authorList>
    </citation>
    <scope>NUCLEOTIDE SEQUENCE</scope>
    <source>
        <tissue evidence="1">Shoot tissue taken approximately 20 cm above the soil surface</tissue>
    </source>
</reference>
<dbReference type="EMBL" id="GBRH01163319">
    <property type="protein sequence ID" value="JAE34577.1"/>
    <property type="molecule type" value="Transcribed_RNA"/>
</dbReference>
<proteinExistence type="predicted"/>
<dbReference type="AlphaFoldDB" id="A0A0A9HCV3"/>
<name>A0A0A9HCV3_ARUDO</name>
<accession>A0A0A9HCV3</accession>
<reference evidence="1" key="2">
    <citation type="journal article" date="2015" name="Data Brief">
        <title>Shoot transcriptome of the giant reed, Arundo donax.</title>
        <authorList>
            <person name="Barrero R.A."/>
            <person name="Guerrero F.D."/>
            <person name="Moolhuijzen P."/>
            <person name="Goolsby J.A."/>
            <person name="Tidwell J."/>
            <person name="Bellgard S.E."/>
            <person name="Bellgard M.I."/>
        </authorList>
    </citation>
    <scope>NUCLEOTIDE SEQUENCE</scope>
    <source>
        <tissue evidence="1">Shoot tissue taken approximately 20 cm above the soil surface</tissue>
    </source>
</reference>
<organism evidence="1">
    <name type="scientific">Arundo donax</name>
    <name type="common">Giant reed</name>
    <name type="synonym">Donax arundinaceus</name>
    <dbReference type="NCBI Taxonomy" id="35708"/>
    <lineage>
        <taxon>Eukaryota</taxon>
        <taxon>Viridiplantae</taxon>
        <taxon>Streptophyta</taxon>
        <taxon>Embryophyta</taxon>
        <taxon>Tracheophyta</taxon>
        <taxon>Spermatophyta</taxon>
        <taxon>Magnoliopsida</taxon>
        <taxon>Liliopsida</taxon>
        <taxon>Poales</taxon>
        <taxon>Poaceae</taxon>
        <taxon>PACMAD clade</taxon>
        <taxon>Arundinoideae</taxon>
        <taxon>Arundineae</taxon>
        <taxon>Arundo</taxon>
    </lineage>
</organism>